<organism evidence="14 15">
    <name type="scientific">Nitrospira moscoviensis</name>
    <dbReference type="NCBI Taxonomy" id="42253"/>
    <lineage>
        <taxon>Bacteria</taxon>
        <taxon>Pseudomonadati</taxon>
        <taxon>Nitrospirota</taxon>
        <taxon>Nitrospiria</taxon>
        <taxon>Nitrospirales</taxon>
        <taxon>Nitrospiraceae</taxon>
        <taxon>Nitrospira</taxon>
    </lineage>
</organism>
<feature type="binding site" evidence="13">
    <location>
        <position position="160"/>
    </location>
    <ligand>
        <name>(R)-pantoate</name>
        <dbReference type="ChEBI" id="CHEBI:15980"/>
    </ligand>
</feature>
<dbReference type="STRING" id="42253.NITMOv2_0418"/>
<dbReference type="PANTHER" id="PTHR21299">
    <property type="entry name" value="CYTIDYLATE KINASE/PANTOATE-BETA-ALANINE LIGASE"/>
    <property type="match status" value="1"/>
</dbReference>
<dbReference type="AlphaFoldDB" id="A0A0K2G7K0"/>
<evidence type="ECO:0000313" key="15">
    <source>
        <dbReference type="Proteomes" id="UP000069205"/>
    </source>
</evidence>
<comment type="subunit">
    <text evidence="13">Homodimer.</text>
</comment>
<evidence type="ECO:0000256" key="12">
    <source>
        <dbReference type="ARBA" id="ARBA00055042"/>
    </source>
</evidence>
<keyword evidence="9 13" id="KW-0547">Nucleotide-binding</keyword>
<dbReference type="GO" id="GO:0015940">
    <property type="term" value="P:pantothenate biosynthetic process"/>
    <property type="evidence" value="ECO:0007669"/>
    <property type="project" value="UniProtKB-UniRule"/>
</dbReference>
<feature type="binding site" evidence="13">
    <location>
        <position position="68"/>
    </location>
    <ligand>
        <name>beta-alanine</name>
        <dbReference type="ChEBI" id="CHEBI:57966"/>
    </ligand>
</feature>
<feature type="binding site" evidence="13">
    <location>
        <position position="68"/>
    </location>
    <ligand>
        <name>(R)-pantoate</name>
        <dbReference type="ChEBI" id="CHEBI:15980"/>
    </ligand>
</feature>
<evidence type="ECO:0000313" key="14">
    <source>
        <dbReference type="EMBL" id="ALA56854.1"/>
    </source>
</evidence>
<dbReference type="Pfam" id="PF02569">
    <property type="entry name" value="Pantoate_ligase"/>
    <property type="match status" value="1"/>
</dbReference>
<reference evidence="14 15" key="1">
    <citation type="journal article" date="2015" name="Proc. Natl. Acad. Sci. U.S.A.">
        <title>Expanded metabolic versatility of ubiquitous nitrite-oxidizing bacteria from the genus Nitrospira.</title>
        <authorList>
            <person name="Koch H."/>
            <person name="Lucker S."/>
            <person name="Albertsen M."/>
            <person name="Kitzinger K."/>
            <person name="Herbold C."/>
            <person name="Spieck E."/>
            <person name="Nielsen P.H."/>
            <person name="Wagner M."/>
            <person name="Daims H."/>
        </authorList>
    </citation>
    <scope>NUCLEOTIDE SEQUENCE [LARGE SCALE GENOMIC DNA]</scope>
    <source>
        <strain evidence="14 15">NSP M-1</strain>
    </source>
</reference>
<proteinExistence type="inferred from homology"/>
<dbReference type="SUPFAM" id="SSF52374">
    <property type="entry name" value="Nucleotidylyl transferase"/>
    <property type="match status" value="1"/>
</dbReference>
<keyword evidence="15" id="KW-1185">Reference proteome</keyword>
<dbReference type="GO" id="GO:0004592">
    <property type="term" value="F:pantoate-beta-alanine ligase activity"/>
    <property type="evidence" value="ECO:0007669"/>
    <property type="project" value="UniProtKB-UniRule"/>
</dbReference>
<keyword evidence="8 13" id="KW-0566">Pantothenate biosynthesis</keyword>
<dbReference type="Gene3D" id="3.30.1300.10">
    <property type="entry name" value="Pantoate-beta-alanine ligase, C-terminal domain"/>
    <property type="match status" value="1"/>
</dbReference>
<dbReference type="NCBIfam" id="TIGR00125">
    <property type="entry name" value="cyt_tran_rel"/>
    <property type="match status" value="1"/>
</dbReference>
<feature type="binding site" evidence="13">
    <location>
        <position position="183"/>
    </location>
    <ligand>
        <name>ATP</name>
        <dbReference type="ChEBI" id="CHEBI:30616"/>
    </ligand>
</feature>
<dbReference type="FunFam" id="3.40.50.620:FF:000114">
    <property type="entry name" value="Pantothenate synthetase"/>
    <property type="match status" value="1"/>
</dbReference>
<dbReference type="Gene3D" id="3.40.50.620">
    <property type="entry name" value="HUPs"/>
    <property type="match status" value="1"/>
</dbReference>
<comment type="function">
    <text evidence="12 13">Catalyzes the condensation of pantoate with beta-alanine in an ATP-dependent reaction via a pantoyl-adenylate intermediate.</text>
</comment>
<keyword evidence="10 13" id="KW-0067">ATP-binding</keyword>
<dbReference type="GO" id="GO:0005829">
    <property type="term" value="C:cytosol"/>
    <property type="evidence" value="ECO:0007669"/>
    <property type="project" value="TreeGrafter"/>
</dbReference>
<evidence type="ECO:0000256" key="5">
    <source>
        <dbReference type="ARBA" id="ARBA00014155"/>
    </source>
</evidence>
<gene>
    <name evidence="13 14" type="primary">panC</name>
    <name evidence="14" type="ORF">NITMOv2_0418</name>
</gene>
<feature type="active site" description="Proton donor" evidence="13">
    <location>
        <position position="44"/>
    </location>
</feature>
<evidence type="ECO:0000256" key="7">
    <source>
        <dbReference type="ARBA" id="ARBA00022598"/>
    </source>
</evidence>
<protein>
    <recommendedName>
        <fullName evidence="5 13">Pantothenate synthetase</fullName>
        <shortName evidence="13">PS</shortName>
        <ecNumber evidence="4 13">6.3.2.1</ecNumber>
    </recommendedName>
    <alternativeName>
        <fullName evidence="13">Pantoate--beta-alanine ligase</fullName>
    </alternativeName>
    <alternativeName>
        <fullName evidence="13">Pantoate-activating enzyme</fullName>
    </alternativeName>
</protein>
<feature type="binding site" evidence="13">
    <location>
        <begin position="154"/>
        <end position="157"/>
    </location>
    <ligand>
        <name>ATP</name>
        <dbReference type="ChEBI" id="CHEBI:30616"/>
    </ligand>
</feature>
<evidence type="ECO:0000256" key="13">
    <source>
        <dbReference type="HAMAP-Rule" id="MF_00158"/>
    </source>
</evidence>
<dbReference type="NCBIfam" id="TIGR00018">
    <property type="entry name" value="panC"/>
    <property type="match status" value="1"/>
</dbReference>
<feature type="binding site" evidence="13">
    <location>
        <begin position="191"/>
        <end position="194"/>
    </location>
    <ligand>
        <name>ATP</name>
        <dbReference type="ChEBI" id="CHEBI:30616"/>
    </ligand>
</feature>
<dbReference type="PANTHER" id="PTHR21299:SF1">
    <property type="entry name" value="PANTOATE--BETA-ALANINE LIGASE"/>
    <property type="match status" value="1"/>
</dbReference>
<dbReference type="PATRIC" id="fig|42253.5.peg.407"/>
<comment type="pathway">
    <text evidence="2 13">Cofactor biosynthesis; (R)-pantothenate biosynthesis; (R)-pantothenate from (R)-pantoate and beta-alanine: step 1/1.</text>
</comment>
<keyword evidence="7 13" id="KW-0436">Ligase</keyword>
<evidence type="ECO:0000256" key="10">
    <source>
        <dbReference type="ARBA" id="ARBA00022840"/>
    </source>
</evidence>
<keyword evidence="6 13" id="KW-0963">Cytoplasm</keyword>
<evidence type="ECO:0000256" key="6">
    <source>
        <dbReference type="ARBA" id="ARBA00022490"/>
    </source>
</evidence>
<dbReference type="UniPathway" id="UPA00028">
    <property type="reaction ID" value="UER00005"/>
</dbReference>
<dbReference type="InterPro" id="IPR042176">
    <property type="entry name" value="Pantoate_ligase_C"/>
</dbReference>
<dbReference type="KEGG" id="nmv:NITMOv2_0418"/>
<dbReference type="EMBL" id="CP011801">
    <property type="protein sequence ID" value="ALA56854.1"/>
    <property type="molecule type" value="Genomic_DNA"/>
</dbReference>
<evidence type="ECO:0000256" key="3">
    <source>
        <dbReference type="ARBA" id="ARBA00009256"/>
    </source>
</evidence>
<dbReference type="InterPro" id="IPR004821">
    <property type="entry name" value="Cyt_trans-like"/>
</dbReference>
<dbReference type="Proteomes" id="UP000069205">
    <property type="component" value="Chromosome"/>
</dbReference>
<comment type="similarity">
    <text evidence="3 13">Belongs to the pantothenate synthetase family.</text>
</comment>
<evidence type="ECO:0000256" key="1">
    <source>
        <dbReference type="ARBA" id="ARBA00004496"/>
    </source>
</evidence>
<evidence type="ECO:0000256" key="8">
    <source>
        <dbReference type="ARBA" id="ARBA00022655"/>
    </source>
</evidence>
<comment type="catalytic activity">
    <reaction evidence="11 13">
        <text>(R)-pantoate + beta-alanine + ATP = (R)-pantothenate + AMP + diphosphate + H(+)</text>
        <dbReference type="Rhea" id="RHEA:10912"/>
        <dbReference type="ChEBI" id="CHEBI:15378"/>
        <dbReference type="ChEBI" id="CHEBI:15980"/>
        <dbReference type="ChEBI" id="CHEBI:29032"/>
        <dbReference type="ChEBI" id="CHEBI:30616"/>
        <dbReference type="ChEBI" id="CHEBI:33019"/>
        <dbReference type="ChEBI" id="CHEBI:57966"/>
        <dbReference type="ChEBI" id="CHEBI:456215"/>
        <dbReference type="EC" id="6.3.2.1"/>
    </reaction>
</comment>
<evidence type="ECO:0000256" key="2">
    <source>
        <dbReference type="ARBA" id="ARBA00004990"/>
    </source>
</evidence>
<dbReference type="HAMAP" id="MF_00158">
    <property type="entry name" value="PanC"/>
    <property type="match status" value="1"/>
</dbReference>
<sequence length="292" mass="31717">MQSTRGIMKIVRAPAAVTAWSDRLRREGVTIGFVPTMGALHDGHRSLIRAARLACDALVVSIFVNPTQFGPQEDLAKYPRPIARDRALCRAEGVDICFEPTAAAMYPPGFQTIVSVPGIARRWEGEARPHHFAGVATVVTKLFGIVRPHIALFGQKDFQQAALVRRLVTDLNLGVEIAVQPTVREPDGLAMSSRNVYLSADQRAAAPLLYRSLQAGAAAIRRGVREGSAVERVMADVVRREASVTVEYLAVCDPVTLEPLTAVDRRAVLLGSVRLGSVRLIDNLLVTVGVKR</sequence>
<dbReference type="InterPro" id="IPR014729">
    <property type="entry name" value="Rossmann-like_a/b/a_fold"/>
</dbReference>
<evidence type="ECO:0000256" key="11">
    <source>
        <dbReference type="ARBA" id="ARBA00048258"/>
    </source>
</evidence>
<feature type="binding site" evidence="13">
    <location>
        <begin position="37"/>
        <end position="44"/>
    </location>
    <ligand>
        <name>ATP</name>
        <dbReference type="ChEBI" id="CHEBI:30616"/>
    </ligand>
</feature>
<comment type="subcellular location">
    <subcellularLocation>
        <location evidence="1 13">Cytoplasm</location>
    </subcellularLocation>
</comment>
<dbReference type="InterPro" id="IPR003721">
    <property type="entry name" value="Pantoate_ligase"/>
</dbReference>
<evidence type="ECO:0000256" key="9">
    <source>
        <dbReference type="ARBA" id="ARBA00022741"/>
    </source>
</evidence>
<comment type="miscellaneous">
    <text evidence="13">The reaction proceeds by a bi uni uni bi ping pong mechanism.</text>
</comment>
<accession>A0A0K2G7K0</accession>
<dbReference type="CDD" id="cd00560">
    <property type="entry name" value="PanC"/>
    <property type="match status" value="1"/>
</dbReference>
<evidence type="ECO:0000256" key="4">
    <source>
        <dbReference type="ARBA" id="ARBA00012219"/>
    </source>
</evidence>
<name>A0A0K2G7K0_NITMO</name>
<dbReference type="EC" id="6.3.2.1" evidence="4 13"/>
<dbReference type="GO" id="GO:0005524">
    <property type="term" value="F:ATP binding"/>
    <property type="evidence" value="ECO:0007669"/>
    <property type="project" value="UniProtKB-KW"/>
</dbReference>